<proteinExistence type="predicted"/>
<dbReference type="EMBL" id="CAJOBZ010000042">
    <property type="protein sequence ID" value="CAF4907283.1"/>
    <property type="molecule type" value="Genomic_DNA"/>
</dbReference>
<reference evidence="1" key="1">
    <citation type="submission" date="2021-02" db="EMBL/GenBank/DDBJ databases">
        <authorList>
            <person name="Steward A R."/>
        </authorList>
    </citation>
    <scope>NUCLEOTIDE SEQUENCE</scope>
</reference>
<dbReference type="Proteomes" id="UP000663880">
    <property type="component" value="Unassembled WGS sequence"/>
</dbReference>
<accession>A0A821VEI7</accession>
<gene>
    <name evidence="1" type="ORF">PMACD_LOCUS11810</name>
</gene>
<comment type="caution">
    <text evidence="1">The sequence shown here is derived from an EMBL/GenBank/DDBJ whole genome shotgun (WGS) entry which is preliminary data.</text>
</comment>
<organism evidence="1 2">
    <name type="scientific">Pieris macdunnoughi</name>
    <dbReference type="NCBI Taxonomy" id="345717"/>
    <lineage>
        <taxon>Eukaryota</taxon>
        <taxon>Metazoa</taxon>
        <taxon>Ecdysozoa</taxon>
        <taxon>Arthropoda</taxon>
        <taxon>Hexapoda</taxon>
        <taxon>Insecta</taxon>
        <taxon>Pterygota</taxon>
        <taxon>Neoptera</taxon>
        <taxon>Endopterygota</taxon>
        <taxon>Lepidoptera</taxon>
        <taxon>Glossata</taxon>
        <taxon>Ditrysia</taxon>
        <taxon>Papilionoidea</taxon>
        <taxon>Pieridae</taxon>
        <taxon>Pierinae</taxon>
        <taxon>Pieris</taxon>
    </lineage>
</organism>
<sequence>MDDVSQARKEELSLKIISKKPLMQNNAIQHNPKNSQESSVHLEVDGVITFDARSNEKETCGNSHGEV</sequence>
<name>A0A821VEI7_9NEOP</name>
<evidence type="ECO:0000313" key="2">
    <source>
        <dbReference type="Proteomes" id="UP000663880"/>
    </source>
</evidence>
<dbReference type="AlphaFoldDB" id="A0A821VEI7"/>
<protein>
    <submittedName>
        <fullName evidence="1">Uncharacterized protein</fullName>
    </submittedName>
</protein>
<keyword evidence="2" id="KW-1185">Reference proteome</keyword>
<evidence type="ECO:0000313" key="1">
    <source>
        <dbReference type="EMBL" id="CAF4907283.1"/>
    </source>
</evidence>